<dbReference type="GO" id="GO:0005886">
    <property type="term" value="C:plasma membrane"/>
    <property type="evidence" value="ECO:0007669"/>
    <property type="project" value="UniProtKB-SubCell"/>
</dbReference>
<evidence type="ECO:0000256" key="4">
    <source>
        <dbReference type="ARBA" id="ARBA00022989"/>
    </source>
</evidence>
<feature type="transmembrane region" description="Helical" evidence="7">
    <location>
        <begin position="386"/>
        <end position="411"/>
    </location>
</feature>
<dbReference type="PANTHER" id="PTHR36115:SF6">
    <property type="entry name" value="PROLINE-RICH ANTIGEN HOMOLOG"/>
    <property type="match status" value="1"/>
</dbReference>
<dbReference type="InterPro" id="IPR010432">
    <property type="entry name" value="RDD"/>
</dbReference>
<dbReference type="InterPro" id="IPR051791">
    <property type="entry name" value="Pra-immunoreactive"/>
</dbReference>
<feature type="domain" description="RDD" evidence="8">
    <location>
        <begin position="380"/>
        <end position="504"/>
    </location>
</feature>
<evidence type="ECO:0000259" key="8">
    <source>
        <dbReference type="Pfam" id="PF06271"/>
    </source>
</evidence>
<dbReference type="Pfam" id="PF06271">
    <property type="entry name" value="RDD"/>
    <property type="match status" value="1"/>
</dbReference>
<feature type="region of interest" description="Disordered" evidence="6">
    <location>
        <begin position="1"/>
        <end position="69"/>
    </location>
</feature>
<evidence type="ECO:0000256" key="5">
    <source>
        <dbReference type="ARBA" id="ARBA00023136"/>
    </source>
</evidence>
<dbReference type="PANTHER" id="PTHR36115">
    <property type="entry name" value="PROLINE-RICH ANTIGEN HOMOLOG-RELATED"/>
    <property type="match status" value="1"/>
</dbReference>
<name>A0A7W7ZCE9_9BACT</name>
<reference evidence="9 10" key="1">
    <citation type="submission" date="2020-08" db="EMBL/GenBank/DDBJ databases">
        <title>Genomic Encyclopedia of Type Strains, Phase IV (KMG-V): Genome sequencing to study the core and pangenomes of soil and plant-associated prokaryotes.</title>
        <authorList>
            <person name="Whitman W."/>
        </authorList>
    </citation>
    <scope>NUCLEOTIDE SEQUENCE [LARGE SCALE GENOMIC DNA]</scope>
    <source>
        <strain evidence="9 10">M8UP14</strain>
    </source>
</reference>
<organism evidence="9 10">
    <name type="scientific">Granulicella aggregans</name>
    <dbReference type="NCBI Taxonomy" id="474949"/>
    <lineage>
        <taxon>Bacteria</taxon>
        <taxon>Pseudomonadati</taxon>
        <taxon>Acidobacteriota</taxon>
        <taxon>Terriglobia</taxon>
        <taxon>Terriglobales</taxon>
        <taxon>Acidobacteriaceae</taxon>
        <taxon>Granulicella</taxon>
    </lineage>
</organism>
<gene>
    <name evidence="9" type="ORF">HDF16_002006</name>
</gene>
<evidence type="ECO:0000313" key="10">
    <source>
        <dbReference type="Proteomes" id="UP000540989"/>
    </source>
</evidence>
<evidence type="ECO:0000256" key="3">
    <source>
        <dbReference type="ARBA" id="ARBA00022692"/>
    </source>
</evidence>
<evidence type="ECO:0000313" key="9">
    <source>
        <dbReference type="EMBL" id="MBB5057321.1"/>
    </source>
</evidence>
<keyword evidence="5 7" id="KW-0472">Membrane</keyword>
<evidence type="ECO:0000256" key="2">
    <source>
        <dbReference type="ARBA" id="ARBA00022475"/>
    </source>
</evidence>
<evidence type="ECO:0000256" key="6">
    <source>
        <dbReference type="SAM" id="MobiDB-lite"/>
    </source>
</evidence>
<keyword evidence="10" id="KW-1185">Reference proteome</keyword>
<protein>
    <submittedName>
        <fullName evidence="9">Putative RDD family membrane protein YckC</fullName>
    </submittedName>
</protein>
<dbReference type="AlphaFoldDB" id="A0A7W7ZCE9"/>
<sequence>MNTMRSAELQSEEFDFPGQGSEPADVAASTSDLRQQVAERLAAHRSRRGRQTGPALVTEAAPKPVRKKSNSIAAAVAERYAQSQSYRDFLAAEAERAIEQANLAAQEAAATAQVAARSAQAILFAQQELLEELENWNPAPIQQVSRTQFDYPQTEIQTPQPEFQPEPVHQQTQADTNLAAERDDFFARALPEPAFVEEFAPEPVVYREPAYRAPVATRRAVVAPSDLTVRLYEDIGVRQPQAGPLHRSDMPSHPTLNPIDTDETYALDEEIEFRQAPVFEEPSGPPVAIPANLIEFPRQLIAARRARPRTAEGPLRDEAETAASAQLRIFEVEPSLISTAPAAERETNAPVWSSILLDTPPVIHVAVEPEPKIFPPMQVAPLNLRLMAGMVDLCAVSATFLVGLTVFALWANVLPTGITAAATGVATLTVFYALYNLLFFTFSEATPGMRYARIGLCTFEDENPTRSEMRRRTFALIVAALPLGLGFAWAWFDGEGLGWHDRLSRMYQRHY</sequence>
<feature type="transmembrane region" description="Helical" evidence="7">
    <location>
        <begin position="417"/>
        <end position="440"/>
    </location>
</feature>
<evidence type="ECO:0000256" key="1">
    <source>
        <dbReference type="ARBA" id="ARBA00004651"/>
    </source>
</evidence>
<proteinExistence type="predicted"/>
<keyword evidence="2" id="KW-1003">Cell membrane</keyword>
<evidence type="ECO:0000256" key="7">
    <source>
        <dbReference type="SAM" id="Phobius"/>
    </source>
</evidence>
<dbReference type="EMBL" id="JACHIP010000002">
    <property type="protein sequence ID" value="MBB5057321.1"/>
    <property type="molecule type" value="Genomic_DNA"/>
</dbReference>
<keyword evidence="3 7" id="KW-0812">Transmembrane</keyword>
<dbReference type="Proteomes" id="UP000540989">
    <property type="component" value="Unassembled WGS sequence"/>
</dbReference>
<comment type="subcellular location">
    <subcellularLocation>
        <location evidence="1">Cell membrane</location>
        <topology evidence="1">Multi-pass membrane protein</topology>
    </subcellularLocation>
</comment>
<feature type="transmembrane region" description="Helical" evidence="7">
    <location>
        <begin position="474"/>
        <end position="492"/>
    </location>
</feature>
<accession>A0A7W7ZCE9</accession>
<keyword evidence="4 7" id="KW-1133">Transmembrane helix</keyword>
<comment type="caution">
    <text evidence="9">The sequence shown here is derived from an EMBL/GenBank/DDBJ whole genome shotgun (WGS) entry which is preliminary data.</text>
</comment>